<sequence length="79" mass="9191">MQDLVEAINETAKIIHKIKTEQLARVNRPEVLYAIENINTGEITFNSHGGAYQDKEAAYKKMCRMGQNEHRIVEYRLEK</sequence>
<evidence type="ECO:0000313" key="1">
    <source>
        <dbReference type="EMBL" id="MBC5667341.1"/>
    </source>
</evidence>
<gene>
    <name evidence="1" type="ORF">H8S00_04990</name>
</gene>
<proteinExistence type="predicted"/>
<dbReference type="EMBL" id="JACOOZ010000003">
    <property type="protein sequence ID" value="MBC5667341.1"/>
    <property type="molecule type" value="Genomic_DNA"/>
</dbReference>
<keyword evidence="2" id="KW-1185">Reference proteome</keyword>
<dbReference type="Proteomes" id="UP000597877">
    <property type="component" value="Unassembled WGS sequence"/>
</dbReference>
<comment type="caution">
    <text evidence="1">The sequence shown here is derived from an EMBL/GenBank/DDBJ whole genome shotgun (WGS) entry which is preliminary data.</text>
</comment>
<reference evidence="1 2" key="1">
    <citation type="submission" date="2020-08" db="EMBL/GenBank/DDBJ databases">
        <title>Genome public.</title>
        <authorList>
            <person name="Liu C."/>
            <person name="Sun Q."/>
        </authorList>
    </citation>
    <scope>NUCLEOTIDE SEQUENCE [LARGE SCALE GENOMIC DNA]</scope>
    <source>
        <strain evidence="1 2">BX4</strain>
    </source>
</reference>
<dbReference type="RefSeq" id="WP_186840124.1">
    <property type="nucleotide sequence ID" value="NZ_JACOOZ010000003.1"/>
</dbReference>
<name>A0ABR7F1A6_9FIRM</name>
<accession>A0ABR7F1A6</accession>
<organism evidence="1 2">
    <name type="scientific">Eubacterium segne</name>
    <dbReference type="NCBI Taxonomy" id="2763045"/>
    <lineage>
        <taxon>Bacteria</taxon>
        <taxon>Bacillati</taxon>
        <taxon>Bacillota</taxon>
        <taxon>Clostridia</taxon>
        <taxon>Eubacteriales</taxon>
        <taxon>Eubacteriaceae</taxon>
        <taxon>Eubacterium</taxon>
    </lineage>
</organism>
<evidence type="ECO:0000313" key="2">
    <source>
        <dbReference type="Proteomes" id="UP000597877"/>
    </source>
</evidence>
<protein>
    <submittedName>
        <fullName evidence="1">Uncharacterized protein</fullName>
    </submittedName>
</protein>